<reference evidence="1" key="1">
    <citation type="submission" date="2021-06" db="EMBL/GenBank/DDBJ databases">
        <authorList>
            <person name="Kallberg Y."/>
            <person name="Tangrot J."/>
            <person name="Rosling A."/>
        </authorList>
    </citation>
    <scope>NUCLEOTIDE SEQUENCE</scope>
    <source>
        <strain evidence="1">IA702</strain>
    </source>
</reference>
<organism evidence="1 2">
    <name type="scientific">Paraglomus occultum</name>
    <dbReference type="NCBI Taxonomy" id="144539"/>
    <lineage>
        <taxon>Eukaryota</taxon>
        <taxon>Fungi</taxon>
        <taxon>Fungi incertae sedis</taxon>
        <taxon>Mucoromycota</taxon>
        <taxon>Glomeromycotina</taxon>
        <taxon>Glomeromycetes</taxon>
        <taxon>Paraglomerales</taxon>
        <taxon>Paraglomeraceae</taxon>
        <taxon>Paraglomus</taxon>
    </lineage>
</organism>
<protein>
    <submittedName>
        <fullName evidence="1">10365_t:CDS:1</fullName>
    </submittedName>
</protein>
<comment type="caution">
    <text evidence="1">The sequence shown here is derived from an EMBL/GenBank/DDBJ whole genome shotgun (WGS) entry which is preliminary data.</text>
</comment>
<dbReference type="EMBL" id="CAJVPJ010007998">
    <property type="protein sequence ID" value="CAG8678648.1"/>
    <property type="molecule type" value="Genomic_DNA"/>
</dbReference>
<name>A0A9N9ENE1_9GLOM</name>
<evidence type="ECO:0000313" key="1">
    <source>
        <dbReference type="EMBL" id="CAG8678648.1"/>
    </source>
</evidence>
<dbReference type="AlphaFoldDB" id="A0A9N9ENE1"/>
<keyword evidence="2" id="KW-1185">Reference proteome</keyword>
<feature type="non-terminal residue" evidence="1">
    <location>
        <position position="1"/>
    </location>
</feature>
<sequence>PLEKRRKTRRTDRVWPSVKTTGLSRTYLCQKVEEFSFSAEMFEE</sequence>
<proteinExistence type="predicted"/>
<gene>
    <name evidence="1" type="ORF">POCULU_LOCUS11368</name>
</gene>
<feature type="non-terminal residue" evidence="1">
    <location>
        <position position="44"/>
    </location>
</feature>
<evidence type="ECO:0000313" key="2">
    <source>
        <dbReference type="Proteomes" id="UP000789572"/>
    </source>
</evidence>
<dbReference type="Proteomes" id="UP000789572">
    <property type="component" value="Unassembled WGS sequence"/>
</dbReference>
<accession>A0A9N9ENE1</accession>